<dbReference type="GO" id="GO:0046872">
    <property type="term" value="F:metal ion binding"/>
    <property type="evidence" value="ECO:0007669"/>
    <property type="project" value="UniProtKB-KW"/>
</dbReference>
<name>A0A7S4IV97_9EUKA</name>
<dbReference type="InterPro" id="IPR000056">
    <property type="entry name" value="Ribul_P_3_epim-like"/>
</dbReference>
<comment type="similarity">
    <text evidence="6 10">Belongs to the ribulose-phosphate 3-epimerase family.</text>
</comment>
<dbReference type="CDD" id="cd00429">
    <property type="entry name" value="RPE"/>
    <property type="match status" value="1"/>
</dbReference>
<evidence type="ECO:0000256" key="6">
    <source>
        <dbReference type="ARBA" id="ARBA00009541"/>
    </source>
</evidence>
<reference evidence="14" key="1">
    <citation type="submission" date="2021-01" db="EMBL/GenBank/DDBJ databases">
        <authorList>
            <person name="Corre E."/>
            <person name="Pelletier E."/>
            <person name="Niang G."/>
            <person name="Scheremetjew M."/>
            <person name="Finn R."/>
            <person name="Kale V."/>
            <person name="Holt S."/>
            <person name="Cochrane G."/>
            <person name="Meng A."/>
            <person name="Brown T."/>
            <person name="Cohen L."/>
        </authorList>
    </citation>
    <scope>NUCLEOTIDE SEQUENCE</scope>
    <source>
        <strain evidence="14">DIVA3 518/3/11/1/6</strain>
    </source>
</reference>
<dbReference type="PROSITE" id="PS01086">
    <property type="entry name" value="RIBUL_P_3_EPIMER_2"/>
    <property type="match status" value="1"/>
</dbReference>
<evidence type="ECO:0000256" key="8">
    <source>
        <dbReference type="ARBA" id="ARBA00022723"/>
    </source>
</evidence>
<dbReference type="InterPro" id="IPR013785">
    <property type="entry name" value="Aldolase_TIM"/>
</dbReference>
<dbReference type="GO" id="GO:0006098">
    <property type="term" value="P:pentose-phosphate shunt"/>
    <property type="evidence" value="ECO:0007669"/>
    <property type="project" value="InterPro"/>
</dbReference>
<comment type="cofactor">
    <cofactor evidence="5">
        <name>Fe(2+)</name>
        <dbReference type="ChEBI" id="CHEBI:29033"/>
    </cofactor>
</comment>
<feature type="binding site" evidence="13">
    <location>
        <begin position="202"/>
        <end position="203"/>
    </location>
    <ligand>
        <name>substrate</name>
    </ligand>
</feature>
<evidence type="ECO:0000313" key="14">
    <source>
        <dbReference type="EMBL" id="CAE2240719.1"/>
    </source>
</evidence>
<comment type="catalytic activity">
    <reaction evidence="1 10">
        <text>D-ribulose 5-phosphate = D-xylulose 5-phosphate</text>
        <dbReference type="Rhea" id="RHEA:13677"/>
        <dbReference type="ChEBI" id="CHEBI:57737"/>
        <dbReference type="ChEBI" id="CHEBI:58121"/>
        <dbReference type="EC" id="5.1.3.1"/>
    </reaction>
</comment>
<keyword evidence="12" id="KW-0862">Zinc</keyword>
<dbReference type="AlphaFoldDB" id="A0A7S4IV97"/>
<proteinExistence type="inferred from homology"/>
<dbReference type="GO" id="GO:0004750">
    <property type="term" value="F:D-ribulose-phosphate 3-epimerase activity"/>
    <property type="evidence" value="ECO:0007669"/>
    <property type="project" value="UniProtKB-EC"/>
</dbReference>
<comment type="cofactor">
    <cofactor evidence="3">
        <name>Co(2+)</name>
        <dbReference type="ChEBI" id="CHEBI:48828"/>
    </cofactor>
</comment>
<evidence type="ECO:0000256" key="7">
    <source>
        <dbReference type="ARBA" id="ARBA00013188"/>
    </source>
</evidence>
<feature type="binding site" evidence="12">
    <location>
        <position position="36"/>
    </location>
    <ligand>
        <name>a divalent metal cation</name>
        <dbReference type="ChEBI" id="CHEBI:60240"/>
    </ligand>
</feature>
<evidence type="ECO:0000256" key="2">
    <source>
        <dbReference type="ARBA" id="ARBA00001936"/>
    </source>
</evidence>
<dbReference type="FunFam" id="3.20.20.70:FF:000171">
    <property type="entry name" value="Ribulose-phosphate 3-epimerase"/>
    <property type="match status" value="1"/>
</dbReference>
<keyword evidence="10" id="KW-0119">Carbohydrate metabolism</keyword>
<dbReference type="EC" id="5.1.3.1" evidence="7 10"/>
<dbReference type="GO" id="GO:0005975">
    <property type="term" value="P:carbohydrate metabolic process"/>
    <property type="evidence" value="ECO:0007669"/>
    <property type="project" value="InterPro"/>
</dbReference>
<feature type="binding site" evidence="12">
    <location>
        <position position="71"/>
    </location>
    <ligand>
        <name>a divalent metal cation</name>
        <dbReference type="ChEBI" id="CHEBI:60240"/>
    </ligand>
</feature>
<evidence type="ECO:0000256" key="13">
    <source>
        <dbReference type="PIRSR" id="PIRSR001461-3"/>
    </source>
</evidence>
<dbReference type="Gene3D" id="3.20.20.70">
    <property type="entry name" value="Aldolase class I"/>
    <property type="match status" value="1"/>
</dbReference>
<feature type="active site" description="Proton acceptor" evidence="11">
    <location>
        <position position="38"/>
    </location>
</feature>
<dbReference type="NCBIfam" id="TIGR01163">
    <property type="entry name" value="rpe"/>
    <property type="match status" value="1"/>
</dbReference>
<evidence type="ECO:0000256" key="9">
    <source>
        <dbReference type="ARBA" id="ARBA00023235"/>
    </source>
</evidence>
<evidence type="ECO:0000256" key="1">
    <source>
        <dbReference type="ARBA" id="ARBA00001782"/>
    </source>
</evidence>
<comment type="cofactor">
    <cofactor evidence="4">
        <name>Zn(2+)</name>
        <dbReference type="ChEBI" id="CHEBI:29105"/>
    </cofactor>
</comment>
<evidence type="ECO:0000256" key="10">
    <source>
        <dbReference type="PIRNR" id="PIRNR001461"/>
    </source>
</evidence>
<comment type="cofactor">
    <cofactor evidence="2">
        <name>Mn(2+)</name>
        <dbReference type="ChEBI" id="CHEBI:29035"/>
    </cofactor>
</comment>
<dbReference type="PIRSF" id="PIRSF001461">
    <property type="entry name" value="RPE"/>
    <property type="match status" value="1"/>
</dbReference>
<keyword evidence="8 12" id="KW-0479">Metal-binding</keyword>
<feature type="binding site" evidence="13">
    <location>
        <begin position="151"/>
        <end position="154"/>
    </location>
    <ligand>
        <name>substrate</name>
    </ligand>
</feature>
<accession>A0A7S4IV97</accession>
<dbReference type="InterPro" id="IPR011060">
    <property type="entry name" value="RibuloseP-bd_barrel"/>
</dbReference>
<dbReference type="SUPFAM" id="SSF51366">
    <property type="entry name" value="Ribulose-phoshate binding barrel"/>
    <property type="match status" value="1"/>
</dbReference>
<feature type="binding site" evidence="13">
    <location>
        <position position="71"/>
    </location>
    <ligand>
        <name>substrate</name>
    </ligand>
</feature>
<feature type="binding site" evidence="13">
    <location>
        <position position="11"/>
    </location>
    <ligand>
        <name>substrate</name>
    </ligand>
</feature>
<evidence type="ECO:0000256" key="12">
    <source>
        <dbReference type="PIRSR" id="PIRSR001461-2"/>
    </source>
</evidence>
<feature type="active site" description="Proton donor" evidence="11">
    <location>
        <position position="180"/>
    </location>
</feature>
<feature type="binding site" evidence="12">
    <location>
        <position position="180"/>
    </location>
    <ligand>
        <name>a divalent metal cation</name>
        <dbReference type="ChEBI" id="CHEBI:60240"/>
    </ligand>
</feature>
<dbReference type="PROSITE" id="PS01085">
    <property type="entry name" value="RIBUL_P_3_EPIMER_1"/>
    <property type="match status" value="1"/>
</dbReference>
<evidence type="ECO:0000256" key="4">
    <source>
        <dbReference type="ARBA" id="ARBA00001947"/>
    </source>
</evidence>
<evidence type="ECO:0000256" key="11">
    <source>
        <dbReference type="PIRSR" id="PIRSR001461-1"/>
    </source>
</evidence>
<dbReference type="NCBIfam" id="NF004076">
    <property type="entry name" value="PRK05581.1-4"/>
    <property type="match status" value="1"/>
</dbReference>
<comment type="cofactor">
    <cofactor evidence="12">
        <name>a divalent metal cation</name>
        <dbReference type="ChEBI" id="CHEBI:60240"/>
    </cofactor>
    <text evidence="12">Binds 1 divalent metal cation per subunit.</text>
</comment>
<dbReference type="InterPro" id="IPR026019">
    <property type="entry name" value="Ribul_P_3_epim"/>
</dbReference>
<organism evidence="14">
    <name type="scientific">Vannella robusta</name>
    <dbReference type="NCBI Taxonomy" id="1487602"/>
    <lineage>
        <taxon>Eukaryota</taxon>
        <taxon>Amoebozoa</taxon>
        <taxon>Discosea</taxon>
        <taxon>Flabellinia</taxon>
        <taxon>Vannellidae</taxon>
        <taxon>Vannella</taxon>
    </lineage>
</organism>
<keyword evidence="12" id="KW-0170">Cobalt</keyword>
<dbReference type="PANTHER" id="PTHR11749">
    <property type="entry name" value="RIBULOSE-5-PHOSPHATE-3-EPIMERASE"/>
    <property type="match status" value="1"/>
</dbReference>
<dbReference type="Pfam" id="PF00834">
    <property type="entry name" value="Ribul_P_3_epim"/>
    <property type="match status" value="1"/>
</dbReference>
<feature type="binding site" evidence="13">
    <location>
        <position position="182"/>
    </location>
    <ligand>
        <name>substrate</name>
    </ligand>
</feature>
<keyword evidence="12" id="KW-0464">Manganese</keyword>
<dbReference type="HAMAP" id="MF_02227">
    <property type="entry name" value="RPE"/>
    <property type="match status" value="1"/>
</dbReference>
<keyword evidence="9 10" id="KW-0413">Isomerase</keyword>
<protein>
    <recommendedName>
        <fullName evidence="7 10">Ribulose-phosphate 3-epimerase</fullName>
        <ecNumber evidence="7 10">5.1.3.1</ecNumber>
    </recommendedName>
</protein>
<feature type="binding site" evidence="12">
    <location>
        <position position="38"/>
    </location>
    <ligand>
        <name>a divalent metal cation</name>
        <dbReference type="ChEBI" id="CHEBI:60240"/>
    </ligand>
</feature>
<evidence type="ECO:0000256" key="5">
    <source>
        <dbReference type="ARBA" id="ARBA00001954"/>
    </source>
</evidence>
<evidence type="ECO:0000256" key="3">
    <source>
        <dbReference type="ARBA" id="ARBA00001941"/>
    </source>
</evidence>
<dbReference type="EMBL" id="HBKP01025096">
    <property type="protein sequence ID" value="CAE2240719.1"/>
    <property type="molecule type" value="Transcribed_RNA"/>
</dbReference>
<gene>
    <name evidence="14" type="ORF">VSP0166_LOCUS17478</name>
</gene>
<sequence>MSAVQVKIAPSMLSGDFARLGEEANRMLSYGADWLHLDVMDGHFVPNLTIGAPVVKWIRNAVPEGTYLDCHLMVSNPRQWIKDFQQAGASGYTLHIEAVEENEIEDVLKEIREAGMNVGVAIKPKTNLTQLHALLEKNLIDMVLIMTVEPGFGGQSFMADMMPKVEELRKNFPSLEIQVDGGISDKTIEQAAKAGANVFVSGSGIFKAEDPKAMIALLKDMANKA</sequence>